<gene>
    <name evidence="2" type="ORF">MUY27_13425</name>
</gene>
<accession>A0A9X1X3W3</accession>
<dbReference type="Proteomes" id="UP001139450">
    <property type="component" value="Unassembled WGS sequence"/>
</dbReference>
<dbReference type="RefSeq" id="WP_245130551.1">
    <property type="nucleotide sequence ID" value="NZ_JALJEJ010000006.1"/>
</dbReference>
<evidence type="ECO:0000313" key="3">
    <source>
        <dbReference type="Proteomes" id="UP001139450"/>
    </source>
</evidence>
<dbReference type="AlphaFoldDB" id="A0A9X1X3W3"/>
<organism evidence="2 3">
    <name type="scientific">Mucilaginibacter straminoryzae</name>
    <dbReference type="NCBI Taxonomy" id="2932774"/>
    <lineage>
        <taxon>Bacteria</taxon>
        <taxon>Pseudomonadati</taxon>
        <taxon>Bacteroidota</taxon>
        <taxon>Sphingobacteriia</taxon>
        <taxon>Sphingobacteriales</taxon>
        <taxon>Sphingobacteriaceae</taxon>
        <taxon>Mucilaginibacter</taxon>
    </lineage>
</organism>
<feature type="chain" id="PRO_5040866356" evidence="1">
    <location>
        <begin position="21"/>
        <end position="58"/>
    </location>
</feature>
<keyword evidence="1" id="KW-0732">Signal</keyword>
<sequence>MKKLSLSVLAIAFAATSLMANNVVVVKKAKAKQTSCCSKENCTKKADCPKPTKDCPCK</sequence>
<reference evidence="2" key="1">
    <citation type="submission" date="2022-04" db="EMBL/GenBank/DDBJ databases">
        <title>Mucilaginibacter sp. RS28 isolated from freshwater.</title>
        <authorList>
            <person name="Ko S.-R."/>
        </authorList>
    </citation>
    <scope>NUCLEOTIDE SEQUENCE</scope>
    <source>
        <strain evidence="2">RS28</strain>
    </source>
</reference>
<feature type="signal peptide" evidence="1">
    <location>
        <begin position="1"/>
        <end position="20"/>
    </location>
</feature>
<evidence type="ECO:0000313" key="2">
    <source>
        <dbReference type="EMBL" id="MCJ8210712.1"/>
    </source>
</evidence>
<comment type="caution">
    <text evidence="2">The sequence shown here is derived from an EMBL/GenBank/DDBJ whole genome shotgun (WGS) entry which is preliminary data.</text>
</comment>
<protein>
    <submittedName>
        <fullName evidence="2">Uncharacterized protein</fullName>
    </submittedName>
</protein>
<name>A0A9X1X3W3_9SPHI</name>
<proteinExistence type="predicted"/>
<evidence type="ECO:0000256" key="1">
    <source>
        <dbReference type="SAM" id="SignalP"/>
    </source>
</evidence>
<dbReference type="EMBL" id="JALJEJ010000006">
    <property type="protein sequence ID" value="MCJ8210712.1"/>
    <property type="molecule type" value="Genomic_DNA"/>
</dbReference>
<keyword evidence="3" id="KW-1185">Reference proteome</keyword>